<evidence type="ECO:0000256" key="6">
    <source>
        <dbReference type="SAM" id="MobiDB-lite"/>
    </source>
</evidence>
<evidence type="ECO:0000256" key="3">
    <source>
        <dbReference type="ARBA" id="ARBA00022692"/>
    </source>
</evidence>
<feature type="transmembrane region" description="Helical" evidence="7">
    <location>
        <begin position="44"/>
        <end position="63"/>
    </location>
</feature>
<keyword evidence="4 7" id="KW-1133">Transmembrane helix</keyword>
<feature type="transmembrane region" description="Helical" evidence="7">
    <location>
        <begin position="167"/>
        <end position="185"/>
    </location>
</feature>
<evidence type="ECO:0000313" key="9">
    <source>
        <dbReference type="Proteomes" id="UP000253529"/>
    </source>
</evidence>
<dbReference type="GO" id="GO:0016020">
    <property type="term" value="C:membrane"/>
    <property type="evidence" value="ECO:0007669"/>
    <property type="project" value="UniProtKB-SubCell"/>
</dbReference>
<gene>
    <name evidence="8" type="ORF">DFR50_104187</name>
</gene>
<evidence type="ECO:0000256" key="4">
    <source>
        <dbReference type="ARBA" id="ARBA00022989"/>
    </source>
</evidence>
<proteinExistence type="inferred from homology"/>
<comment type="subcellular location">
    <subcellularLocation>
        <location evidence="1">Membrane</location>
        <topology evidence="1">Multi-pass membrane protein</topology>
    </subcellularLocation>
</comment>
<organism evidence="8 9">
    <name type="scientific">Roseiarcus fermentans</name>
    <dbReference type="NCBI Taxonomy" id="1473586"/>
    <lineage>
        <taxon>Bacteria</taxon>
        <taxon>Pseudomonadati</taxon>
        <taxon>Pseudomonadota</taxon>
        <taxon>Alphaproteobacteria</taxon>
        <taxon>Hyphomicrobiales</taxon>
        <taxon>Roseiarcaceae</taxon>
        <taxon>Roseiarcus</taxon>
    </lineage>
</organism>
<evidence type="ECO:0000256" key="2">
    <source>
        <dbReference type="ARBA" id="ARBA00007511"/>
    </source>
</evidence>
<dbReference type="OrthoDB" id="9807970at2"/>
<dbReference type="Proteomes" id="UP000253529">
    <property type="component" value="Unassembled WGS sequence"/>
</dbReference>
<dbReference type="AlphaFoldDB" id="A0A366FQQ7"/>
<dbReference type="RefSeq" id="WP_113888136.1">
    <property type="nucleotide sequence ID" value="NZ_QNRK01000004.1"/>
</dbReference>
<feature type="region of interest" description="Disordered" evidence="6">
    <location>
        <begin position="225"/>
        <end position="247"/>
    </location>
</feature>
<dbReference type="PANTHER" id="PTHR30238">
    <property type="entry name" value="MEMBRANE BOUND PREDICTED REDOX MODULATOR"/>
    <property type="match status" value="1"/>
</dbReference>
<accession>A0A366FQQ7</accession>
<comment type="similarity">
    <text evidence="2">Belongs to the TerC family.</text>
</comment>
<dbReference type="NCBIfam" id="TIGR03717">
    <property type="entry name" value="R_switched_YjbE"/>
    <property type="match status" value="1"/>
</dbReference>
<keyword evidence="3 7" id="KW-0812">Transmembrane</keyword>
<keyword evidence="5 7" id="KW-0472">Membrane</keyword>
<dbReference type="PANTHER" id="PTHR30238:SF4">
    <property type="entry name" value="SLL1022 PROTEIN"/>
    <property type="match status" value="1"/>
</dbReference>
<feature type="transmembrane region" description="Helical" evidence="7">
    <location>
        <begin position="6"/>
        <end position="32"/>
    </location>
</feature>
<feature type="transmembrane region" description="Helical" evidence="7">
    <location>
        <begin position="197"/>
        <end position="219"/>
    </location>
</feature>
<feature type="transmembrane region" description="Helical" evidence="7">
    <location>
        <begin position="282"/>
        <end position="304"/>
    </location>
</feature>
<keyword evidence="9" id="KW-1185">Reference proteome</keyword>
<sequence>MIDATSSLVLLVQIFFVDLLLGADNAIVIALACGRLRPEDTRRAVVLGAAGAIGLRLAMILFANALLGVPLVKLAGAWMLIVIALNVRAQSDPDQGAPARGGGSDFLSAAAIIMLADAAMSLDNVVALAAIAGGNLWLLALGVLISIPILVWGALILTGLLRLAPEIFTIGAAFLGWIAGGMAATDPLLSGWIDANAPALGAFAPALGALFVLAAGAGVRTERTARTAPAPVSAPSPPRPVPAPMAAAAPAQAPATAASAEASPGFAAEEPAAGGGWNEERLVVAGFVLLALAAGLIIFVASLFDSLT</sequence>
<comment type="caution">
    <text evidence="8">The sequence shown here is derived from an EMBL/GenBank/DDBJ whole genome shotgun (WGS) entry which is preliminary data.</text>
</comment>
<evidence type="ECO:0000256" key="1">
    <source>
        <dbReference type="ARBA" id="ARBA00004141"/>
    </source>
</evidence>
<feature type="compositionally biased region" description="Pro residues" evidence="6">
    <location>
        <begin position="232"/>
        <end position="243"/>
    </location>
</feature>
<protein>
    <submittedName>
        <fullName evidence="8">YjbE family integral membrane protein</fullName>
    </submittedName>
</protein>
<evidence type="ECO:0000256" key="5">
    <source>
        <dbReference type="ARBA" id="ARBA00023136"/>
    </source>
</evidence>
<evidence type="ECO:0000256" key="7">
    <source>
        <dbReference type="SAM" id="Phobius"/>
    </source>
</evidence>
<dbReference type="InterPro" id="IPR022301">
    <property type="entry name" value="Integral_membrane_YjbE"/>
</dbReference>
<dbReference type="Pfam" id="PF03741">
    <property type="entry name" value="TerC"/>
    <property type="match status" value="1"/>
</dbReference>
<dbReference type="EMBL" id="QNRK01000004">
    <property type="protein sequence ID" value="RBP16907.1"/>
    <property type="molecule type" value="Genomic_DNA"/>
</dbReference>
<reference evidence="8 9" key="1">
    <citation type="submission" date="2018-06" db="EMBL/GenBank/DDBJ databases">
        <title>Genomic Encyclopedia of Type Strains, Phase IV (KMG-IV): sequencing the most valuable type-strain genomes for metagenomic binning, comparative biology and taxonomic classification.</title>
        <authorList>
            <person name="Goeker M."/>
        </authorList>
    </citation>
    <scope>NUCLEOTIDE SEQUENCE [LARGE SCALE GENOMIC DNA]</scope>
    <source>
        <strain evidence="8 9">DSM 24875</strain>
    </source>
</reference>
<dbReference type="InterPro" id="IPR005496">
    <property type="entry name" value="Integral_membrane_TerC"/>
</dbReference>
<evidence type="ECO:0000313" key="8">
    <source>
        <dbReference type="EMBL" id="RBP16907.1"/>
    </source>
</evidence>
<name>A0A366FQQ7_9HYPH</name>